<organism evidence="2">
    <name type="scientific">Ananas comosus var. bracteatus</name>
    <name type="common">red pineapple</name>
    <dbReference type="NCBI Taxonomy" id="296719"/>
    <lineage>
        <taxon>Eukaryota</taxon>
        <taxon>Viridiplantae</taxon>
        <taxon>Streptophyta</taxon>
        <taxon>Embryophyta</taxon>
        <taxon>Tracheophyta</taxon>
        <taxon>Spermatophyta</taxon>
        <taxon>Magnoliopsida</taxon>
        <taxon>Liliopsida</taxon>
        <taxon>Poales</taxon>
        <taxon>Bromeliaceae</taxon>
        <taxon>Bromelioideae</taxon>
        <taxon>Ananas</taxon>
    </lineage>
</organism>
<accession>A0A6V7NFA8</accession>
<proteinExistence type="predicted"/>
<reference evidence="2" key="1">
    <citation type="submission" date="2020-07" db="EMBL/GenBank/DDBJ databases">
        <authorList>
            <person name="Lin J."/>
        </authorList>
    </citation>
    <scope>NUCLEOTIDE SEQUENCE</scope>
</reference>
<evidence type="ECO:0000256" key="1">
    <source>
        <dbReference type="SAM" id="MobiDB-lite"/>
    </source>
</evidence>
<dbReference type="Pfam" id="PF14223">
    <property type="entry name" value="Retrotran_gag_2"/>
    <property type="match status" value="1"/>
</dbReference>
<feature type="region of interest" description="Disordered" evidence="1">
    <location>
        <begin position="74"/>
        <end position="117"/>
    </location>
</feature>
<dbReference type="AlphaFoldDB" id="A0A6V7NFA8"/>
<name>A0A6V7NFA8_ANACO</name>
<sequence>MSNMIRELKSAGHTLTDEQQVQAVIRSLPDSWERMKVNLTHNDSIKTFADVARHVELEDERLGATRGPVHAYMTESSSHRASGSGYKKFKHRKGKGVETGHGPKKNKFKENQKGKRF</sequence>
<evidence type="ECO:0008006" key="3">
    <source>
        <dbReference type="Google" id="ProtNLM"/>
    </source>
</evidence>
<protein>
    <recommendedName>
        <fullName evidence="3">UBN2_2 domain-containing protein</fullName>
    </recommendedName>
</protein>
<evidence type="ECO:0000313" key="2">
    <source>
        <dbReference type="EMBL" id="CAD1817218.1"/>
    </source>
</evidence>
<feature type="compositionally biased region" description="Basic and acidic residues" evidence="1">
    <location>
        <begin position="108"/>
        <end position="117"/>
    </location>
</feature>
<dbReference type="EMBL" id="LR862129">
    <property type="protein sequence ID" value="CAD1817218.1"/>
    <property type="molecule type" value="Genomic_DNA"/>
</dbReference>
<gene>
    <name evidence="2" type="ORF">CB5_LOCUS429</name>
</gene>